<proteinExistence type="predicted"/>
<keyword evidence="2" id="KW-1185">Reference proteome</keyword>
<dbReference type="InterPro" id="IPR050228">
    <property type="entry name" value="Carboxylesterase_BioH"/>
</dbReference>
<dbReference type="PANTHER" id="PTHR43194:SF2">
    <property type="entry name" value="PEROXISOMAL MEMBRANE PROTEIN LPX1"/>
    <property type="match status" value="1"/>
</dbReference>
<dbReference type="Proteomes" id="UP000071859">
    <property type="component" value="Unassembled WGS sequence"/>
</dbReference>
<dbReference type="GO" id="GO:0016787">
    <property type="term" value="F:hydrolase activity"/>
    <property type="evidence" value="ECO:0007669"/>
    <property type="project" value="UniProtKB-KW"/>
</dbReference>
<protein>
    <submittedName>
        <fullName evidence="1">Alpha/beta hydrolase family protein</fullName>
    </submittedName>
</protein>
<dbReference type="InterPro" id="IPR029058">
    <property type="entry name" value="AB_hydrolase_fold"/>
</dbReference>
<evidence type="ECO:0000313" key="2">
    <source>
        <dbReference type="Proteomes" id="UP000071859"/>
    </source>
</evidence>
<dbReference type="RefSeq" id="WP_062609308.1">
    <property type="nucleotide sequence ID" value="NZ_FCOX02000037.1"/>
</dbReference>
<sequence>MDVQYQIPVSPRKLPIVLVHGGGCTGRVWETTPDGREGYATILLRQGFSVFVVDLPRGGRSGFPSFTGELGKLDDEQRLVTPLTFSPGREHAWTRWRLGPRYPEPFLNQAFPMSAVDSFLKGMRPSVTDDPEVMSHALIALLEKIGPATLVTHSNSGLYGWLAGANSTRVRGIVSYEPAFVCPANRSTAIGSDGHVQPRAGKQSAVTSISDDSFARLVGVPMEVVFGDNIPLEPDPNPIADGRRIQFSVADEFVRLVNEQGGKASRLSLPEVGLRGNSHFMFSDLNNLEVAAHLCNFLSRCGLDE</sequence>
<dbReference type="SUPFAM" id="SSF53474">
    <property type="entry name" value="alpha/beta-Hydrolases"/>
    <property type="match status" value="1"/>
</dbReference>
<organism evidence="1 2">
    <name type="scientific">Caballeronia calidae</name>
    <dbReference type="NCBI Taxonomy" id="1777139"/>
    <lineage>
        <taxon>Bacteria</taxon>
        <taxon>Pseudomonadati</taxon>
        <taxon>Pseudomonadota</taxon>
        <taxon>Betaproteobacteria</taxon>
        <taxon>Burkholderiales</taxon>
        <taxon>Burkholderiaceae</taxon>
        <taxon>Caballeronia</taxon>
    </lineage>
</organism>
<dbReference type="Gene3D" id="3.40.50.1820">
    <property type="entry name" value="alpha/beta hydrolase"/>
    <property type="match status" value="1"/>
</dbReference>
<dbReference type="PANTHER" id="PTHR43194">
    <property type="entry name" value="HYDROLASE ALPHA/BETA FOLD FAMILY"/>
    <property type="match status" value="1"/>
</dbReference>
<gene>
    <name evidence="1" type="ORF">AWB78_05673</name>
</gene>
<dbReference type="EMBL" id="FCOX02000037">
    <property type="protein sequence ID" value="SAK98480.1"/>
    <property type="molecule type" value="Genomic_DNA"/>
</dbReference>
<reference evidence="1" key="1">
    <citation type="submission" date="2016-01" db="EMBL/GenBank/DDBJ databases">
        <authorList>
            <person name="Peeters C."/>
        </authorList>
    </citation>
    <scope>NUCLEOTIDE SEQUENCE</scope>
    <source>
        <strain evidence="1">LMG 29321</strain>
    </source>
</reference>
<dbReference type="OrthoDB" id="7820973at2"/>
<accession>A0A158DVN7</accession>
<evidence type="ECO:0000313" key="1">
    <source>
        <dbReference type="EMBL" id="SAK98480.1"/>
    </source>
</evidence>
<name>A0A158DVN7_9BURK</name>
<comment type="caution">
    <text evidence="1">The sequence shown here is derived from an EMBL/GenBank/DDBJ whole genome shotgun (WGS) entry which is preliminary data.</text>
</comment>
<dbReference type="AlphaFoldDB" id="A0A158DVN7"/>
<keyword evidence="1" id="KW-0378">Hydrolase</keyword>